<comment type="caution">
    <text evidence="2">The sequence shown here is derived from an EMBL/GenBank/DDBJ whole genome shotgun (WGS) entry which is preliminary data.</text>
</comment>
<dbReference type="InterPro" id="IPR002871">
    <property type="entry name" value="NIF_FeS_clus_asmbl_NifU_N"/>
</dbReference>
<evidence type="ECO:0000259" key="1">
    <source>
        <dbReference type="Pfam" id="PF01592"/>
    </source>
</evidence>
<reference evidence="2" key="2">
    <citation type="submission" date="2020-01" db="EMBL/GenBank/DDBJ databases">
        <authorList>
            <person name="Campanaro S."/>
        </authorList>
    </citation>
    <scope>NUCLEOTIDE SEQUENCE</scope>
    <source>
        <strain evidence="2">AS06rmzACSIP_7</strain>
    </source>
</reference>
<dbReference type="STRING" id="909663.GCA_000512235_00576"/>
<dbReference type="Proteomes" id="UP000777265">
    <property type="component" value="Unassembled WGS sequence"/>
</dbReference>
<sequence>MQYSETVMEHFRNPHNVGRIENPDGVGEVGNPVCGDMMTITIKVKDNRIDDVKFETFGCGAAIAVSSMVTDMAKGKTLEEAMNITNKSVAEHLGGLPQNKLHCSNLGADALHKAIQDYLDRKEGRVRRREDESVEHVTAHEGQCYCPYCDMDLPEEAPYCIRCGKPTLIHYHD</sequence>
<dbReference type="Pfam" id="PF01592">
    <property type="entry name" value="NifU_N"/>
    <property type="match status" value="1"/>
</dbReference>
<dbReference type="EMBL" id="JAAYEE010000123">
    <property type="protein sequence ID" value="NLW35295.1"/>
    <property type="molecule type" value="Genomic_DNA"/>
</dbReference>
<organism evidence="2 3">
    <name type="scientific">Syntrophorhabdus aromaticivorans</name>
    <dbReference type="NCBI Taxonomy" id="328301"/>
    <lineage>
        <taxon>Bacteria</taxon>
        <taxon>Pseudomonadati</taxon>
        <taxon>Thermodesulfobacteriota</taxon>
        <taxon>Syntrophorhabdia</taxon>
        <taxon>Syntrophorhabdales</taxon>
        <taxon>Syntrophorhabdaceae</taxon>
        <taxon>Syntrophorhabdus</taxon>
    </lineage>
</organism>
<accession>A0A351U398</accession>
<evidence type="ECO:0000313" key="2">
    <source>
        <dbReference type="EMBL" id="NLW35295.1"/>
    </source>
</evidence>
<dbReference type="AlphaFoldDB" id="A0A351U398"/>
<dbReference type="GO" id="GO:0016226">
    <property type="term" value="P:iron-sulfur cluster assembly"/>
    <property type="evidence" value="ECO:0007669"/>
    <property type="project" value="InterPro"/>
</dbReference>
<name>A0A351U398_9BACT</name>
<dbReference type="CDD" id="cd06664">
    <property type="entry name" value="IscU_like"/>
    <property type="match status" value="1"/>
</dbReference>
<gene>
    <name evidence="2" type="primary">nifU</name>
    <name evidence="2" type="ORF">GXY80_07420</name>
</gene>
<dbReference type="GO" id="GO:0005506">
    <property type="term" value="F:iron ion binding"/>
    <property type="evidence" value="ECO:0007669"/>
    <property type="project" value="InterPro"/>
</dbReference>
<dbReference type="GO" id="GO:0051536">
    <property type="term" value="F:iron-sulfur cluster binding"/>
    <property type="evidence" value="ECO:0007669"/>
    <property type="project" value="InterPro"/>
</dbReference>
<dbReference type="PANTHER" id="PTHR10093">
    <property type="entry name" value="IRON-SULFUR CLUSTER ASSEMBLY ENZYME NIFU HOMOLOG"/>
    <property type="match status" value="1"/>
</dbReference>
<protein>
    <submittedName>
        <fullName evidence="2">Fe-S cluster assembly scaffold protein NifU</fullName>
    </submittedName>
</protein>
<reference evidence="2" key="1">
    <citation type="journal article" date="2020" name="Biotechnol. Biofuels">
        <title>New insights from the biogas microbiome by comprehensive genome-resolved metagenomics of nearly 1600 species originating from multiple anaerobic digesters.</title>
        <authorList>
            <person name="Campanaro S."/>
            <person name="Treu L."/>
            <person name="Rodriguez-R L.M."/>
            <person name="Kovalovszki A."/>
            <person name="Ziels R.M."/>
            <person name="Maus I."/>
            <person name="Zhu X."/>
            <person name="Kougias P.G."/>
            <person name="Basile A."/>
            <person name="Luo G."/>
            <person name="Schluter A."/>
            <person name="Konstantinidis K.T."/>
            <person name="Angelidaki I."/>
        </authorList>
    </citation>
    <scope>NUCLEOTIDE SEQUENCE</scope>
    <source>
        <strain evidence="2">AS06rmzACSIP_7</strain>
    </source>
</reference>
<feature type="domain" description="NIF system FeS cluster assembly NifU N-terminal" evidence="1">
    <location>
        <begin position="2"/>
        <end position="122"/>
    </location>
</feature>
<dbReference type="SUPFAM" id="SSF82649">
    <property type="entry name" value="SufE/NifU"/>
    <property type="match status" value="1"/>
</dbReference>
<dbReference type="NCBIfam" id="TIGR03419">
    <property type="entry name" value="NifU_clost"/>
    <property type="match status" value="1"/>
</dbReference>
<dbReference type="InterPro" id="IPR017787">
    <property type="entry name" value="NIF_FeS_clus_asmbl_NifU-like"/>
</dbReference>
<dbReference type="Gene3D" id="3.90.1010.10">
    <property type="match status" value="1"/>
</dbReference>
<proteinExistence type="predicted"/>
<evidence type="ECO:0000313" key="3">
    <source>
        <dbReference type="Proteomes" id="UP000777265"/>
    </source>
</evidence>